<dbReference type="InterPro" id="IPR011990">
    <property type="entry name" value="TPR-like_helical_dom_sf"/>
</dbReference>
<organism evidence="3 4">
    <name type="scientific">Candidatus Defluviibacterium haderslevense</name>
    <dbReference type="NCBI Taxonomy" id="2981993"/>
    <lineage>
        <taxon>Bacteria</taxon>
        <taxon>Pseudomonadati</taxon>
        <taxon>Bacteroidota</taxon>
        <taxon>Saprospiria</taxon>
        <taxon>Saprospirales</taxon>
        <taxon>Saprospiraceae</taxon>
        <taxon>Candidatus Defluviibacterium</taxon>
    </lineage>
</organism>
<comment type="caution">
    <text evidence="3">The sequence shown here is derived from an EMBL/GenBank/DDBJ whole genome shotgun (WGS) entry which is preliminary data.</text>
</comment>
<accession>A0A9D7S7Z7</accession>
<evidence type="ECO:0000313" key="4">
    <source>
        <dbReference type="Proteomes" id="UP000808349"/>
    </source>
</evidence>
<sequence length="474" mass="52965">MKHIMFFIFIVVFLNAACLGQNGKSMGSIIKVDTSEISSKMDSYIKGYTDLDLFSGVVIIAYDGKPIYHKPFGLADRERNIRVTPNTKFLIGSMNKTFTQVVILQLVSEGRLKLSDKLVNHIAGFQQPDAMKITVEHLLNHRSGFGDYFGPEYFNLPYDKKNIQGIMELLKDRTLDFTPGAGEQYSNAGYILLGAIIEKVTGQSYSKNVNDRILRKLNLKDIYTEHIDAIPDKSIGYLKTINGVEDNMEFITEPRSDGGFWATASNILIFYRNFFYGNTLLSEKMKEPLEFFKRLNQVPPGKAIGIAGGMNGINTIYSEMPNEKISIVVMANMDEPVAEKIASGIKQLITCQTPDPVAIPVKLAVYNEYKSNGIQSLKDNFESLTSNFNHQEPKDAILNMLGYDLLLSGHLKEALELFKLNTELFPNIANCWDSYGEALLKGGNEKAALAAYEKALSINPNIHSSQKAVKMLSK</sequence>
<proteinExistence type="predicted"/>
<dbReference type="AlphaFoldDB" id="A0A9D7S7Z7"/>
<dbReference type="SMART" id="SM00028">
    <property type="entry name" value="TPR"/>
    <property type="match status" value="2"/>
</dbReference>
<gene>
    <name evidence="3" type="ORF">IPO85_08055</name>
</gene>
<dbReference type="InterPro" id="IPR012338">
    <property type="entry name" value="Beta-lactam/transpept-like"/>
</dbReference>
<dbReference type="InterPro" id="IPR050491">
    <property type="entry name" value="AmpC-like"/>
</dbReference>
<dbReference type="PANTHER" id="PTHR46825:SF9">
    <property type="entry name" value="BETA-LACTAMASE-RELATED DOMAIN-CONTAINING PROTEIN"/>
    <property type="match status" value="1"/>
</dbReference>
<dbReference type="Proteomes" id="UP000808349">
    <property type="component" value="Unassembled WGS sequence"/>
</dbReference>
<feature type="domain" description="Beta-lactamase-related" evidence="2">
    <location>
        <begin position="51"/>
        <end position="336"/>
    </location>
</feature>
<dbReference type="InterPro" id="IPR001466">
    <property type="entry name" value="Beta-lactam-related"/>
</dbReference>
<dbReference type="PROSITE" id="PS50005">
    <property type="entry name" value="TPR"/>
    <property type="match status" value="1"/>
</dbReference>
<dbReference type="SUPFAM" id="SSF56601">
    <property type="entry name" value="beta-lactamase/transpeptidase-like"/>
    <property type="match status" value="1"/>
</dbReference>
<dbReference type="InterPro" id="IPR019734">
    <property type="entry name" value="TPR_rpt"/>
</dbReference>
<protein>
    <submittedName>
        <fullName evidence="3">Serine hydrolase</fullName>
    </submittedName>
</protein>
<dbReference type="Gene3D" id="1.25.40.10">
    <property type="entry name" value="Tetratricopeptide repeat domain"/>
    <property type="match status" value="1"/>
</dbReference>
<dbReference type="EMBL" id="JADKFW010000004">
    <property type="protein sequence ID" value="MBK9717453.1"/>
    <property type="molecule type" value="Genomic_DNA"/>
</dbReference>
<dbReference type="PANTHER" id="PTHR46825">
    <property type="entry name" value="D-ALANYL-D-ALANINE-CARBOXYPEPTIDASE/ENDOPEPTIDASE AMPH"/>
    <property type="match status" value="1"/>
</dbReference>
<dbReference type="Gene3D" id="3.40.710.10">
    <property type="entry name" value="DD-peptidase/beta-lactamase superfamily"/>
    <property type="match status" value="1"/>
</dbReference>
<evidence type="ECO:0000256" key="1">
    <source>
        <dbReference type="PROSITE-ProRule" id="PRU00339"/>
    </source>
</evidence>
<dbReference type="Pfam" id="PF00144">
    <property type="entry name" value="Beta-lactamase"/>
    <property type="match status" value="1"/>
</dbReference>
<dbReference type="SUPFAM" id="SSF48452">
    <property type="entry name" value="TPR-like"/>
    <property type="match status" value="1"/>
</dbReference>
<dbReference type="GO" id="GO:0016787">
    <property type="term" value="F:hydrolase activity"/>
    <property type="evidence" value="ECO:0007669"/>
    <property type="project" value="UniProtKB-KW"/>
</dbReference>
<evidence type="ECO:0000313" key="3">
    <source>
        <dbReference type="EMBL" id="MBK9717453.1"/>
    </source>
</evidence>
<evidence type="ECO:0000259" key="2">
    <source>
        <dbReference type="Pfam" id="PF00144"/>
    </source>
</evidence>
<name>A0A9D7S7Z7_9BACT</name>
<reference evidence="3 4" key="1">
    <citation type="submission" date="2020-10" db="EMBL/GenBank/DDBJ databases">
        <title>Connecting structure to function with the recovery of over 1000 high-quality activated sludge metagenome-assembled genomes encoding full-length rRNA genes using long-read sequencing.</title>
        <authorList>
            <person name="Singleton C.M."/>
            <person name="Petriglieri F."/>
            <person name="Kristensen J.M."/>
            <person name="Kirkegaard R.H."/>
            <person name="Michaelsen T.Y."/>
            <person name="Andersen M.H."/>
            <person name="Karst S.M."/>
            <person name="Dueholm M.S."/>
            <person name="Nielsen P.H."/>
            <person name="Albertsen M."/>
        </authorList>
    </citation>
    <scope>NUCLEOTIDE SEQUENCE [LARGE SCALE GENOMIC DNA]</scope>
    <source>
        <strain evidence="3">Ribe_18-Q3-R11-54_BAT3C.373</strain>
    </source>
</reference>
<keyword evidence="3" id="KW-0378">Hydrolase</keyword>
<keyword evidence="1" id="KW-0802">TPR repeat</keyword>
<feature type="repeat" description="TPR" evidence="1">
    <location>
        <begin position="429"/>
        <end position="462"/>
    </location>
</feature>